<keyword evidence="4" id="KW-0808">Transferase</keyword>
<keyword evidence="5 8" id="KW-0418">Kinase</keyword>
<dbReference type="PROSITE" id="PS50109">
    <property type="entry name" value="HIS_KIN"/>
    <property type="match status" value="1"/>
</dbReference>
<dbReference type="SMART" id="SM00387">
    <property type="entry name" value="HATPase_c"/>
    <property type="match status" value="1"/>
</dbReference>
<reference evidence="8 9" key="1">
    <citation type="journal article" date="2019" name="Front. Microbiol.">
        <title>Ammonia Oxidation by the Arctic Terrestrial Thaumarchaeote Candidatus Nitrosocosmicus arcticus Is Stimulated by Increasing Temperatures.</title>
        <authorList>
            <person name="Alves R.J.E."/>
            <person name="Kerou M."/>
            <person name="Zappe A."/>
            <person name="Bittner R."/>
            <person name="Abby S.S."/>
            <person name="Schmidt H.A."/>
            <person name="Pfeifer K."/>
            <person name="Schleper C."/>
        </authorList>
    </citation>
    <scope>NUCLEOTIDE SEQUENCE [LARGE SCALE GENOMIC DNA]</scope>
    <source>
        <strain evidence="8 9">Kfb</strain>
    </source>
</reference>
<dbReference type="GO" id="GO:0000155">
    <property type="term" value="F:phosphorelay sensor kinase activity"/>
    <property type="evidence" value="ECO:0007669"/>
    <property type="project" value="InterPro"/>
</dbReference>
<dbReference type="SUPFAM" id="SSF47384">
    <property type="entry name" value="Homodimeric domain of signal transducing histidine kinase"/>
    <property type="match status" value="1"/>
</dbReference>
<evidence type="ECO:0000256" key="3">
    <source>
        <dbReference type="ARBA" id="ARBA00022553"/>
    </source>
</evidence>
<keyword evidence="9" id="KW-1185">Reference proteome</keyword>
<dbReference type="Gene3D" id="3.30.565.10">
    <property type="entry name" value="Histidine kinase-like ATPase, C-terminal domain"/>
    <property type="match status" value="1"/>
</dbReference>
<dbReference type="PRINTS" id="PR00344">
    <property type="entry name" value="BCTRLSENSOR"/>
</dbReference>
<dbReference type="InterPro" id="IPR003594">
    <property type="entry name" value="HATPase_dom"/>
</dbReference>
<keyword evidence="3" id="KW-0597">Phosphoprotein</keyword>
<dbReference type="EC" id="2.7.13.3" evidence="2"/>
<dbReference type="PANTHER" id="PTHR43711">
    <property type="entry name" value="TWO-COMPONENT HISTIDINE KINASE"/>
    <property type="match status" value="1"/>
</dbReference>
<evidence type="ECO:0000256" key="4">
    <source>
        <dbReference type="ARBA" id="ARBA00022679"/>
    </source>
</evidence>
<keyword evidence="6" id="KW-0902">Two-component regulatory system</keyword>
<sequence length="570" mass="65113">MASFKILDNPNDITKGFTQLLYNAVNHLDGFGITDGSPLLLESEVIHGCIRNLRNLGKRVRYITNIENANIESCKKILEIVELRHLDNIQGGIIINDFEYLSLLESKNDDPNSSPIHIYSKNKWLVEQQKLIFDMLWEKAIPARIRIKQIEQGLERDVCELITDENAIMIKYEQALNSLTKELCIFYSVSDDGVSNEQIGQKISEIINHVSKSKSKDIKIIVIVLTNNSVERKAPLTEFSQIRQDYDIRIKYMNKESANSQLPRDLMILTVDRKELFISEIRGFEEISHSIFENDISFTIHSNSGSVVSTYNTILGMLWSQDELYKKSEMAITQLKLQDKLQKEFVHNFANGLRNPIQPILGFSEILLEKKEDFNKYRDILDIINACAQKLAKHVNNMIDITEIENETFLLNKETFDLMKVIREITKQLKKNILSITKKNFSISTTDDRLMIYADKNRVKFTIENVIINAVDIPDSNNIKIFVEKTRSSSSQYDDKNEDVVILSVVDDGTGIDGMILPSLFSKFVADSRDGLGLGLYLAKSIIDRHGGEMWAENNKNGKGATIRFSLPIS</sequence>
<dbReference type="Proteomes" id="UP000315289">
    <property type="component" value="Unassembled WGS sequence"/>
</dbReference>
<dbReference type="EMBL" id="VOAH01000009">
    <property type="protein sequence ID" value="TVP40160.1"/>
    <property type="molecule type" value="Genomic_DNA"/>
</dbReference>
<evidence type="ECO:0000256" key="5">
    <source>
        <dbReference type="ARBA" id="ARBA00022777"/>
    </source>
</evidence>
<dbReference type="Pfam" id="PF00512">
    <property type="entry name" value="HisKA"/>
    <property type="match status" value="1"/>
</dbReference>
<dbReference type="InterPro" id="IPR005467">
    <property type="entry name" value="His_kinase_dom"/>
</dbReference>
<dbReference type="Gene3D" id="1.10.287.130">
    <property type="match status" value="1"/>
</dbReference>
<dbReference type="InterPro" id="IPR003661">
    <property type="entry name" value="HisK_dim/P_dom"/>
</dbReference>
<dbReference type="RefSeq" id="WP_144731873.1">
    <property type="nucleotide sequence ID" value="NZ_ML675585.1"/>
</dbReference>
<dbReference type="PANTHER" id="PTHR43711:SF1">
    <property type="entry name" value="HISTIDINE KINASE 1"/>
    <property type="match status" value="1"/>
</dbReference>
<accession>A0A557SU82</accession>
<dbReference type="AlphaFoldDB" id="A0A557SU82"/>
<dbReference type="InterPro" id="IPR004358">
    <property type="entry name" value="Sig_transdc_His_kin-like_C"/>
</dbReference>
<evidence type="ECO:0000256" key="6">
    <source>
        <dbReference type="ARBA" id="ARBA00023012"/>
    </source>
</evidence>
<dbReference type="OrthoDB" id="342253at2157"/>
<protein>
    <recommendedName>
        <fullName evidence="2">histidine kinase</fullName>
        <ecNumber evidence="2">2.7.13.3</ecNumber>
    </recommendedName>
</protein>
<comment type="caution">
    <text evidence="8">The sequence shown here is derived from an EMBL/GenBank/DDBJ whole genome shotgun (WGS) entry which is preliminary data.</text>
</comment>
<dbReference type="InterPro" id="IPR036097">
    <property type="entry name" value="HisK_dim/P_sf"/>
</dbReference>
<evidence type="ECO:0000313" key="8">
    <source>
        <dbReference type="EMBL" id="TVP40160.1"/>
    </source>
</evidence>
<proteinExistence type="predicted"/>
<dbReference type="InterPro" id="IPR050736">
    <property type="entry name" value="Sensor_HK_Regulatory"/>
</dbReference>
<evidence type="ECO:0000259" key="7">
    <source>
        <dbReference type="PROSITE" id="PS50109"/>
    </source>
</evidence>
<dbReference type="CDD" id="cd00082">
    <property type="entry name" value="HisKA"/>
    <property type="match status" value="1"/>
</dbReference>
<dbReference type="SUPFAM" id="SSF55874">
    <property type="entry name" value="ATPase domain of HSP90 chaperone/DNA topoisomerase II/histidine kinase"/>
    <property type="match status" value="1"/>
</dbReference>
<dbReference type="Pfam" id="PF02518">
    <property type="entry name" value="HATPase_c"/>
    <property type="match status" value="1"/>
</dbReference>
<feature type="domain" description="Histidine kinase" evidence="7">
    <location>
        <begin position="348"/>
        <end position="570"/>
    </location>
</feature>
<name>A0A557SU82_9ARCH</name>
<evidence type="ECO:0000256" key="2">
    <source>
        <dbReference type="ARBA" id="ARBA00012438"/>
    </source>
</evidence>
<evidence type="ECO:0000256" key="1">
    <source>
        <dbReference type="ARBA" id="ARBA00000085"/>
    </source>
</evidence>
<gene>
    <name evidence="8" type="ORF">NARC_90066</name>
</gene>
<dbReference type="InterPro" id="IPR036890">
    <property type="entry name" value="HATPase_C_sf"/>
</dbReference>
<dbReference type="SMART" id="SM00388">
    <property type="entry name" value="HisKA"/>
    <property type="match status" value="1"/>
</dbReference>
<evidence type="ECO:0000313" key="9">
    <source>
        <dbReference type="Proteomes" id="UP000315289"/>
    </source>
</evidence>
<organism evidence="8 9">
    <name type="scientific">Candidatus Nitrosocosmicus arcticus</name>
    <dbReference type="NCBI Taxonomy" id="2035267"/>
    <lineage>
        <taxon>Archaea</taxon>
        <taxon>Nitrososphaerota</taxon>
        <taxon>Nitrososphaeria</taxon>
        <taxon>Nitrososphaerales</taxon>
        <taxon>Nitrososphaeraceae</taxon>
        <taxon>Candidatus Nitrosocosmicus</taxon>
    </lineage>
</organism>
<comment type="catalytic activity">
    <reaction evidence="1">
        <text>ATP + protein L-histidine = ADP + protein N-phospho-L-histidine.</text>
        <dbReference type="EC" id="2.7.13.3"/>
    </reaction>
</comment>